<evidence type="ECO:0000256" key="4">
    <source>
        <dbReference type="ARBA" id="ARBA00022989"/>
    </source>
</evidence>
<dbReference type="InterPro" id="IPR020846">
    <property type="entry name" value="MFS_dom"/>
</dbReference>
<keyword evidence="3 7" id="KW-0812">Transmembrane</keyword>
<feature type="transmembrane region" description="Helical" evidence="7">
    <location>
        <begin position="148"/>
        <end position="168"/>
    </location>
</feature>
<dbReference type="InterPro" id="IPR036259">
    <property type="entry name" value="MFS_trans_sf"/>
</dbReference>
<feature type="compositionally biased region" description="Basic and acidic residues" evidence="6">
    <location>
        <begin position="13"/>
        <end position="26"/>
    </location>
</feature>
<evidence type="ECO:0000256" key="2">
    <source>
        <dbReference type="ARBA" id="ARBA00022448"/>
    </source>
</evidence>
<sequence>MSVQEGRPAPNVDGDKQPEDRERPSSEEPTTTKRPKAPYSVFSRREKWAVVCMGAFASLFSPLTANVYLPAIPTLSEQFHVTIEAINITVTAAGSASTVALSAGVIADIIPAEERGGYTGIVNIGPMIGPAFGPVIGGVLADKLGWRAIFWFLAIASGSCMLLIILIFPETVRTQVGNGSIPAPRWNRPLIPIIGRSTLDAASERPPPRPFPNPFRFFTAPDLMIILFSTATIYSTFYAVSATISSLFSDKYSFLNETKIGLCYLSIGGGGIIGTASAGRFLDWQYTRVKRKYEISLRTDSEKNRESARISDTMSSLSTHSDFPIEKACLQTQHIWIILFSVCVIGYGWSLQADTSIAVPLVLLFFIGFSMVAAMTCVQTIIIDLFPSQGSSVTATFAAS</sequence>
<evidence type="ECO:0000313" key="9">
    <source>
        <dbReference type="EMBL" id="OCB87918.1"/>
    </source>
</evidence>
<feature type="transmembrane region" description="Helical" evidence="7">
    <location>
        <begin position="48"/>
        <end position="69"/>
    </location>
</feature>
<feature type="region of interest" description="Disordered" evidence="6">
    <location>
        <begin position="1"/>
        <end position="38"/>
    </location>
</feature>
<proteinExistence type="predicted"/>
<feature type="transmembrane region" description="Helical" evidence="7">
    <location>
        <begin position="223"/>
        <end position="244"/>
    </location>
</feature>
<dbReference type="GO" id="GO:0005886">
    <property type="term" value="C:plasma membrane"/>
    <property type="evidence" value="ECO:0007669"/>
    <property type="project" value="TreeGrafter"/>
</dbReference>
<dbReference type="EMBL" id="LNZH02000187">
    <property type="protein sequence ID" value="OCB87918.1"/>
    <property type="molecule type" value="Genomic_DNA"/>
</dbReference>
<feature type="transmembrane region" description="Helical" evidence="7">
    <location>
        <begin position="264"/>
        <end position="282"/>
    </location>
</feature>
<dbReference type="Proteomes" id="UP000757232">
    <property type="component" value="Unassembled WGS sequence"/>
</dbReference>
<keyword evidence="5 7" id="KW-0472">Membrane</keyword>
<dbReference type="SUPFAM" id="SSF103473">
    <property type="entry name" value="MFS general substrate transporter"/>
    <property type="match status" value="1"/>
</dbReference>
<dbReference type="InterPro" id="IPR011701">
    <property type="entry name" value="MFS"/>
</dbReference>
<feature type="transmembrane region" description="Helical" evidence="7">
    <location>
        <begin position="357"/>
        <end position="382"/>
    </location>
</feature>
<keyword evidence="10" id="KW-1185">Reference proteome</keyword>
<name>A0A9Q5N8Q3_SANBA</name>
<evidence type="ECO:0000256" key="3">
    <source>
        <dbReference type="ARBA" id="ARBA00022692"/>
    </source>
</evidence>
<dbReference type="PANTHER" id="PTHR23502:SF51">
    <property type="entry name" value="QUINIDINE RESISTANCE PROTEIN 1-RELATED"/>
    <property type="match status" value="1"/>
</dbReference>
<keyword evidence="2" id="KW-0813">Transport</keyword>
<feature type="domain" description="Major facilitator superfamily (MFS) profile" evidence="8">
    <location>
        <begin position="1"/>
        <end position="400"/>
    </location>
</feature>
<gene>
    <name evidence="9" type="ORF">A7U60_g5055</name>
</gene>
<comment type="subcellular location">
    <subcellularLocation>
        <location evidence="1">Membrane</location>
        <topology evidence="1">Multi-pass membrane protein</topology>
    </subcellularLocation>
</comment>
<organism evidence="9 10">
    <name type="scientific">Sanghuangporus baumii</name>
    <name type="common">Phellinus baumii</name>
    <dbReference type="NCBI Taxonomy" id="108892"/>
    <lineage>
        <taxon>Eukaryota</taxon>
        <taxon>Fungi</taxon>
        <taxon>Dikarya</taxon>
        <taxon>Basidiomycota</taxon>
        <taxon>Agaricomycotina</taxon>
        <taxon>Agaricomycetes</taxon>
        <taxon>Hymenochaetales</taxon>
        <taxon>Hymenochaetaceae</taxon>
        <taxon>Sanghuangporus</taxon>
    </lineage>
</organism>
<evidence type="ECO:0000256" key="7">
    <source>
        <dbReference type="SAM" id="Phobius"/>
    </source>
</evidence>
<dbReference type="PROSITE" id="PS50850">
    <property type="entry name" value="MFS"/>
    <property type="match status" value="1"/>
</dbReference>
<evidence type="ECO:0000259" key="8">
    <source>
        <dbReference type="PROSITE" id="PS50850"/>
    </source>
</evidence>
<dbReference type="PANTHER" id="PTHR23502">
    <property type="entry name" value="MAJOR FACILITATOR SUPERFAMILY"/>
    <property type="match status" value="1"/>
</dbReference>
<evidence type="ECO:0000313" key="10">
    <source>
        <dbReference type="Proteomes" id="UP000757232"/>
    </source>
</evidence>
<dbReference type="Gene3D" id="1.20.1250.20">
    <property type="entry name" value="MFS general substrate transporter like domains"/>
    <property type="match status" value="1"/>
</dbReference>
<keyword evidence="4 7" id="KW-1133">Transmembrane helix</keyword>
<evidence type="ECO:0000256" key="5">
    <source>
        <dbReference type="ARBA" id="ARBA00023136"/>
    </source>
</evidence>
<reference evidence="9" key="1">
    <citation type="submission" date="2016-06" db="EMBL/GenBank/DDBJ databases">
        <title>Draft Genome sequence of the fungus Inonotus baumii.</title>
        <authorList>
            <person name="Zhu H."/>
            <person name="Lin W."/>
        </authorList>
    </citation>
    <scope>NUCLEOTIDE SEQUENCE</scope>
    <source>
        <strain evidence="9">821</strain>
    </source>
</reference>
<accession>A0A9Q5N8Q3</accession>
<evidence type="ECO:0000256" key="1">
    <source>
        <dbReference type="ARBA" id="ARBA00004141"/>
    </source>
</evidence>
<dbReference type="GO" id="GO:0022857">
    <property type="term" value="F:transmembrane transporter activity"/>
    <property type="evidence" value="ECO:0007669"/>
    <property type="project" value="InterPro"/>
</dbReference>
<dbReference type="AlphaFoldDB" id="A0A9Q5N8Q3"/>
<evidence type="ECO:0000256" key="6">
    <source>
        <dbReference type="SAM" id="MobiDB-lite"/>
    </source>
</evidence>
<comment type="caution">
    <text evidence="9">The sequence shown here is derived from an EMBL/GenBank/DDBJ whole genome shotgun (WGS) entry which is preliminary data.</text>
</comment>
<protein>
    <submittedName>
        <fullName evidence="9">MFS general substrate transporter</fullName>
    </submittedName>
</protein>
<dbReference type="Pfam" id="PF07690">
    <property type="entry name" value="MFS_1"/>
    <property type="match status" value="1"/>
</dbReference>
<dbReference type="OrthoDB" id="440553at2759"/>